<proteinExistence type="predicted"/>
<dbReference type="InterPro" id="IPR036271">
    <property type="entry name" value="Tet_transcr_reg_TetR-rel_C_sf"/>
</dbReference>
<dbReference type="PROSITE" id="PS01081">
    <property type="entry name" value="HTH_TETR_1"/>
    <property type="match status" value="1"/>
</dbReference>
<dbReference type="SUPFAM" id="SSF48498">
    <property type="entry name" value="Tetracyclin repressor-like, C-terminal domain"/>
    <property type="match status" value="1"/>
</dbReference>
<dbReference type="Gene3D" id="1.10.357.10">
    <property type="entry name" value="Tetracycline Repressor, domain 2"/>
    <property type="match status" value="1"/>
</dbReference>
<dbReference type="Pfam" id="PF21597">
    <property type="entry name" value="TetR_C_43"/>
    <property type="match status" value="1"/>
</dbReference>
<dbReference type="InterPro" id="IPR009057">
    <property type="entry name" value="Homeodomain-like_sf"/>
</dbReference>
<dbReference type="PANTHER" id="PTHR30055:SF234">
    <property type="entry name" value="HTH-TYPE TRANSCRIPTIONAL REGULATOR BETI"/>
    <property type="match status" value="1"/>
</dbReference>
<evidence type="ECO:0000256" key="2">
    <source>
        <dbReference type="ARBA" id="ARBA00023125"/>
    </source>
</evidence>
<dbReference type="InterPro" id="IPR050109">
    <property type="entry name" value="HTH-type_TetR-like_transc_reg"/>
</dbReference>
<dbReference type="PANTHER" id="PTHR30055">
    <property type="entry name" value="HTH-TYPE TRANSCRIPTIONAL REGULATOR RUTR"/>
    <property type="match status" value="1"/>
</dbReference>
<evidence type="ECO:0000256" key="3">
    <source>
        <dbReference type="ARBA" id="ARBA00023163"/>
    </source>
</evidence>
<evidence type="ECO:0000256" key="1">
    <source>
        <dbReference type="ARBA" id="ARBA00023015"/>
    </source>
</evidence>
<accession>A0A846TVM9</accession>
<dbReference type="PROSITE" id="PS50977">
    <property type="entry name" value="HTH_TETR_2"/>
    <property type="match status" value="1"/>
</dbReference>
<dbReference type="SUPFAM" id="SSF46689">
    <property type="entry name" value="Homeodomain-like"/>
    <property type="match status" value="1"/>
</dbReference>
<keyword evidence="1" id="KW-0805">Transcription regulation</keyword>
<feature type="domain" description="HTH tetR-type" evidence="5">
    <location>
        <begin position="13"/>
        <end position="72"/>
    </location>
</feature>
<sequence>MTTTPTPTRKDAARNRSLLLAAAEDLFRDAGLDVTLKDVARHAGVGVGTVYRHFPTKDDLVAALFAQQLEAEIERARKSVEAGDSWEALVDYLKESMRLQSSNRGLRALMCPAGSVFDSVRECKAVVNPLIDQLVKSAHAQGTLRPDCTSRDIALLQVGLVGIMDATPEDPNAYRRHLALFLDGVRV</sequence>
<dbReference type="Proteomes" id="UP000521379">
    <property type="component" value="Unassembled WGS sequence"/>
</dbReference>
<dbReference type="PRINTS" id="PR00455">
    <property type="entry name" value="HTHTETR"/>
</dbReference>
<keyword evidence="3" id="KW-0804">Transcription</keyword>
<name>A0A846TVM9_9MICC</name>
<evidence type="ECO:0000256" key="4">
    <source>
        <dbReference type="PROSITE-ProRule" id="PRU00335"/>
    </source>
</evidence>
<reference evidence="6 7" key="1">
    <citation type="submission" date="2020-02" db="EMBL/GenBank/DDBJ databases">
        <authorList>
            <person name="Sun Q."/>
        </authorList>
    </citation>
    <scope>NUCLEOTIDE SEQUENCE [LARGE SCALE GENOMIC DNA]</scope>
    <source>
        <strain evidence="6 7">YIM 13062</strain>
    </source>
</reference>
<evidence type="ECO:0000259" key="5">
    <source>
        <dbReference type="PROSITE" id="PS50977"/>
    </source>
</evidence>
<dbReference type="InterPro" id="IPR049445">
    <property type="entry name" value="TetR_SbtR-like_C"/>
</dbReference>
<dbReference type="InterPro" id="IPR023772">
    <property type="entry name" value="DNA-bd_HTH_TetR-type_CS"/>
</dbReference>
<dbReference type="GO" id="GO:0003700">
    <property type="term" value="F:DNA-binding transcription factor activity"/>
    <property type="evidence" value="ECO:0007669"/>
    <property type="project" value="TreeGrafter"/>
</dbReference>
<keyword evidence="7" id="KW-1185">Reference proteome</keyword>
<dbReference type="RefSeq" id="WP_157980523.1">
    <property type="nucleotide sequence ID" value="NZ_JAAVUN010000006.1"/>
</dbReference>
<evidence type="ECO:0000313" key="6">
    <source>
        <dbReference type="EMBL" id="NKE09287.1"/>
    </source>
</evidence>
<dbReference type="AlphaFoldDB" id="A0A846TVM9"/>
<dbReference type="EMBL" id="JAAVUN010000006">
    <property type="protein sequence ID" value="NKE09287.1"/>
    <property type="molecule type" value="Genomic_DNA"/>
</dbReference>
<protein>
    <submittedName>
        <fullName evidence="6">TetR/AcrR family transcriptional regulator</fullName>
    </submittedName>
</protein>
<keyword evidence="2 4" id="KW-0238">DNA-binding</keyword>
<comment type="caution">
    <text evidence="6">The sequence shown here is derived from an EMBL/GenBank/DDBJ whole genome shotgun (WGS) entry which is preliminary data.</text>
</comment>
<dbReference type="InterPro" id="IPR001647">
    <property type="entry name" value="HTH_TetR"/>
</dbReference>
<evidence type="ECO:0000313" key="7">
    <source>
        <dbReference type="Proteomes" id="UP000521379"/>
    </source>
</evidence>
<feature type="DNA-binding region" description="H-T-H motif" evidence="4">
    <location>
        <begin position="35"/>
        <end position="54"/>
    </location>
</feature>
<dbReference type="GO" id="GO:0000976">
    <property type="term" value="F:transcription cis-regulatory region binding"/>
    <property type="evidence" value="ECO:0007669"/>
    <property type="project" value="TreeGrafter"/>
</dbReference>
<dbReference type="Pfam" id="PF00440">
    <property type="entry name" value="TetR_N"/>
    <property type="match status" value="1"/>
</dbReference>
<gene>
    <name evidence="6" type="ORF">GTW58_04885</name>
</gene>
<organism evidence="6 7">
    <name type="scientific">Kocuria subflava</name>
    <dbReference type="NCBI Taxonomy" id="1736139"/>
    <lineage>
        <taxon>Bacteria</taxon>
        <taxon>Bacillati</taxon>
        <taxon>Actinomycetota</taxon>
        <taxon>Actinomycetes</taxon>
        <taxon>Micrococcales</taxon>
        <taxon>Micrococcaceae</taxon>
        <taxon>Kocuria</taxon>
    </lineage>
</organism>